<accession>A0A917TPP1</accession>
<reference evidence="1" key="1">
    <citation type="journal article" date="2014" name="Int. J. Syst. Evol. Microbiol.">
        <title>Complete genome sequence of Corynebacterium casei LMG S-19264T (=DSM 44701T), isolated from a smear-ripened cheese.</title>
        <authorList>
            <consortium name="US DOE Joint Genome Institute (JGI-PGF)"/>
            <person name="Walter F."/>
            <person name="Albersmeier A."/>
            <person name="Kalinowski J."/>
            <person name="Ruckert C."/>
        </authorList>
    </citation>
    <scope>NUCLEOTIDE SEQUENCE</scope>
    <source>
        <strain evidence="1">JCM 19831</strain>
    </source>
</reference>
<evidence type="ECO:0000313" key="1">
    <source>
        <dbReference type="EMBL" id="GGM32268.1"/>
    </source>
</evidence>
<dbReference type="Proteomes" id="UP000642070">
    <property type="component" value="Unassembled WGS sequence"/>
</dbReference>
<comment type="caution">
    <text evidence="1">The sequence shown here is derived from an EMBL/GenBank/DDBJ whole genome shotgun (WGS) entry which is preliminary data.</text>
</comment>
<proteinExistence type="predicted"/>
<reference evidence="1" key="2">
    <citation type="submission" date="2020-09" db="EMBL/GenBank/DDBJ databases">
        <authorList>
            <person name="Sun Q."/>
            <person name="Ohkuma M."/>
        </authorList>
    </citation>
    <scope>NUCLEOTIDE SEQUENCE</scope>
    <source>
        <strain evidence="1">JCM 19831</strain>
    </source>
</reference>
<gene>
    <name evidence="1" type="ORF">GCM10007977_036910</name>
</gene>
<sequence length="108" mass="10618">MLPKAFELPAAKKALGGYGRPPSAAGGGLHAARAGLGRAAAECAGGWAARGWLRGPGFVGRSARRVDAQARAAGAGPVRAAIVGRTWAVAAEPSAEHPLLAVAAGCVV</sequence>
<keyword evidence="2" id="KW-1185">Reference proteome</keyword>
<evidence type="ECO:0000313" key="2">
    <source>
        <dbReference type="Proteomes" id="UP000642070"/>
    </source>
</evidence>
<protein>
    <submittedName>
        <fullName evidence="1">Uncharacterized protein</fullName>
    </submittedName>
</protein>
<dbReference type="EMBL" id="BMPI01000016">
    <property type="protein sequence ID" value="GGM32268.1"/>
    <property type="molecule type" value="Genomic_DNA"/>
</dbReference>
<organism evidence="1 2">
    <name type="scientific">Dactylosporangium sucinum</name>
    <dbReference type="NCBI Taxonomy" id="1424081"/>
    <lineage>
        <taxon>Bacteria</taxon>
        <taxon>Bacillati</taxon>
        <taxon>Actinomycetota</taxon>
        <taxon>Actinomycetes</taxon>
        <taxon>Micromonosporales</taxon>
        <taxon>Micromonosporaceae</taxon>
        <taxon>Dactylosporangium</taxon>
    </lineage>
</organism>
<name>A0A917TPP1_9ACTN</name>
<dbReference type="AlphaFoldDB" id="A0A917TPP1"/>